<accession>A0A8H3DWX9</accession>
<comment type="caution">
    <text evidence="2">The sequence shown here is derived from an EMBL/GenBank/DDBJ whole genome shotgun (WGS) entry which is preliminary data.</text>
</comment>
<dbReference type="AlphaFoldDB" id="A0A8H3DWX9"/>
<evidence type="ECO:0000313" key="2">
    <source>
        <dbReference type="EMBL" id="CAE7120582.1"/>
    </source>
</evidence>
<dbReference type="EMBL" id="CAJNJQ010001114">
    <property type="protein sequence ID" value="CAE7120582.1"/>
    <property type="molecule type" value="Genomic_DNA"/>
</dbReference>
<gene>
    <name evidence="2" type="ORF">RDB_LOCUS55634</name>
    <name evidence="1" type="ORF">RDB_LOCUS61834</name>
</gene>
<evidence type="ECO:0000313" key="3">
    <source>
        <dbReference type="Proteomes" id="UP000663827"/>
    </source>
</evidence>
<feature type="non-terminal residue" evidence="2">
    <location>
        <position position="1"/>
    </location>
</feature>
<protein>
    <submittedName>
        <fullName evidence="2">Uncharacterized protein</fullName>
    </submittedName>
</protein>
<evidence type="ECO:0000313" key="1">
    <source>
        <dbReference type="EMBL" id="CAE6470318.1"/>
    </source>
</evidence>
<reference evidence="2" key="1">
    <citation type="submission" date="2021-01" db="EMBL/GenBank/DDBJ databases">
        <authorList>
            <person name="Kaushik A."/>
        </authorList>
    </citation>
    <scope>NUCLEOTIDE SEQUENCE</scope>
    <source>
        <strain evidence="2">AG5</strain>
        <strain evidence="1">Type strain: AG8-Rh-89/</strain>
    </source>
</reference>
<proteinExistence type="predicted"/>
<dbReference type="EMBL" id="CAJMWZ010003160">
    <property type="protein sequence ID" value="CAE6470318.1"/>
    <property type="molecule type" value="Genomic_DNA"/>
</dbReference>
<dbReference type="Proteomes" id="UP000663827">
    <property type="component" value="Unassembled WGS sequence"/>
</dbReference>
<organism evidence="2 3">
    <name type="scientific">Rhizoctonia solani</name>
    <dbReference type="NCBI Taxonomy" id="456999"/>
    <lineage>
        <taxon>Eukaryota</taxon>
        <taxon>Fungi</taxon>
        <taxon>Dikarya</taxon>
        <taxon>Basidiomycota</taxon>
        <taxon>Agaricomycotina</taxon>
        <taxon>Agaricomycetes</taxon>
        <taxon>Cantharellales</taxon>
        <taxon>Ceratobasidiaceae</taxon>
        <taxon>Rhizoctonia</taxon>
    </lineage>
</organism>
<name>A0A8H3DWX9_9AGAM</name>
<sequence>MTAGKSLTLEEFVKTLKLEDSSRTIGKLVVSRFQLRKSKRLPFRHEYVLLFVQSDGVEYIIRVDRLGNLGSLTKGVRWHLGSFGIGGYSKDCVRIEEVRSDAGWLLKNDVAGSCVLADLHHWSSIVENKEDNINLSMAAINLLNDINHALNNSERHLLQGFMDVYDISLDPCFGLTASNRARFRAFEQETLRKLPNS</sequence>
<dbReference type="Proteomes" id="UP000663850">
    <property type="component" value="Unassembled WGS sequence"/>
</dbReference>